<keyword evidence="3" id="KW-1185">Reference proteome</keyword>
<dbReference type="InterPro" id="IPR036737">
    <property type="entry name" value="OmpA-like_sf"/>
</dbReference>
<dbReference type="SUPFAM" id="SSF103088">
    <property type="entry name" value="OmpA-like"/>
    <property type="match status" value="1"/>
</dbReference>
<dbReference type="AlphaFoldDB" id="A0A7W8I0H2"/>
<evidence type="ECO:0000313" key="3">
    <source>
        <dbReference type="Proteomes" id="UP000566663"/>
    </source>
</evidence>
<dbReference type="PROSITE" id="PS51257">
    <property type="entry name" value="PROKAR_LIPOPROTEIN"/>
    <property type="match status" value="1"/>
</dbReference>
<dbReference type="RefSeq" id="WP_343772373.1">
    <property type="nucleotide sequence ID" value="NZ_BAAAFF010000005.1"/>
</dbReference>
<keyword evidence="1" id="KW-0732">Signal</keyword>
<dbReference type="InterPro" id="IPR013361">
    <property type="entry name" value="Pilus_CpaD"/>
</dbReference>
<evidence type="ECO:0000313" key="2">
    <source>
        <dbReference type="EMBL" id="MBB5292989.1"/>
    </source>
</evidence>
<reference evidence="2 3" key="1">
    <citation type="submission" date="2020-08" db="EMBL/GenBank/DDBJ databases">
        <title>Genomic Encyclopedia of Type Strains, Phase IV (KMG-IV): sequencing the most valuable type-strain genomes for metagenomic binning, comparative biology and taxonomic classification.</title>
        <authorList>
            <person name="Goeker M."/>
        </authorList>
    </citation>
    <scope>NUCLEOTIDE SEQUENCE [LARGE SCALE GENOMIC DNA]</scope>
    <source>
        <strain evidence="2 3">DSM 25335</strain>
    </source>
</reference>
<feature type="chain" id="PRO_5030691399" evidence="1">
    <location>
        <begin position="19"/>
        <end position="219"/>
    </location>
</feature>
<protein>
    <submittedName>
        <fullName evidence="2">Pilus assembly protein CpaD</fullName>
    </submittedName>
</protein>
<dbReference type="EMBL" id="JACHFZ010000006">
    <property type="protein sequence ID" value="MBB5292989.1"/>
    <property type="molecule type" value="Genomic_DNA"/>
</dbReference>
<feature type="signal peptide" evidence="1">
    <location>
        <begin position="1"/>
        <end position="18"/>
    </location>
</feature>
<dbReference type="NCBIfam" id="TIGR02522">
    <property type="entry name" value="pilus_cpaD"/>
    <property type="match status" value="1"/>
</dbReference>
<gene>
    <name evidence="2" type="ORF">HNQ67_002534</name>
</gene>
<dbReference type="InterPro" id="IPR019027">
    <property type="entry name" value="Pilus_biogenesis_CpaD-related"/>
</dbReference>
<comment type="caution">
    <text evidence="2">The sequence shown here is derived from an EMBL/GenBank/DDBJ whole genome shotgun (WGS) entry which is preliminary data.</text>
</comment>
<evidence type="ECO:0000256" key="1">
    <source>
        <dbReference type="SAM" id="SignalP"/>
    </source>
</evidence>
<name>A0A7W8I0H2_9CAUL</name>
<organism evidence="2 3">
    <name type="scientific">Brevundimonas basaltis</name>
    <dbReference type="NCBI Taxonomy" id="472166"/>
    <lineage>
        <taxon>Bacteria</taxon>
        <taxon>Pseudomonadati</taxon>
        <taxon>Pseudomonadota</taxon>
        <taxon>Alphaproteobacteria</taxon>
        <taxon>Caulobacterales</taxon>
        <taxon>Caulobacteraceae</taxon>
        <taxon>Brevundimonas</taxon>
    </lineage>
</organism>
<accession>A0A7W8I0H2</accession>
<dbReference type="Pfam" id="PF09476">
    <property type="entry name" value="Pilus_CpaD"/>
    <property type="match status" value="1"/>
</dbReference>
<dbReference type="Proteomes" id="UP000566663">
    <property type="component" value="Unassembled WGS sequence"/>
</dbReference>
<proteinExistence type="predicted"/>
<sequence length="219" mass="22745">MRALFLTVAATAVLGACATTGGSSMEPITPLSRYSLRVEPGLDRIALAVHEDGLSYRQQAALNDLAGRYFASGVGAVRIEGPSGDDPAAARQTWAVRSALESAGLPADRIVVASYAAPDPRAPVLAGFETVRAAIPNCAAEPRAMEGRFSNNSSMGLGCAINANLAAQIADPRDIVGPRPISPADSGRAAVVFDNYRRGEVTSAPQETLVEGRIARAVE</sequence>